<proteinExistence type="predicted"/>
<feature type="compositionally biased region" description="Low complexity" evidence="1">
    <location>
        <begin position="535"/>
        <end position="551"/>
    </location>
</feature>
<feature type="compositionally biased region" description="Acidic residues" evidence="1">
    <location>
        <begin position="362"/>
        <end position="371"/>
    </location>
</feature>
<feature type="compositionally biased region" description="Low complexity" evidence="1">
    <location>
        <begin position="587"/>
        <end position="596"/>
    </location>
</feature>
<feature type="region of interest" description="Disordered" evidence="1">
    <location>
        <begin position="95"/>
        <end position="217"/>
    </location>
</feature>
<comment type="caution">
    <text evidence="2">The sequence shown here is derived from an EMBL/GenBank/DDBJ whole genome shotgun (WGS) entry which is preliminary data.</text>
</comment>
<feature type="compositionally biased region" description="Low complexity" evidence="1">
    <location>
        <begin position="148"/>
        <end position="184"/>
    </location>
</feature>
<sequence>MRLDQEHAMKRKGRDYDEDQDSQHKKNRANHFATANTAITATTSGVLNRTASGHTSSISVNKTAATTSISAAKSAPVSFSSTIITRARARGHNAVLYYPPTPPNKLKHRLESTQEDTQEHAQDSLKRYKAQSKAQALSTSPPSPTPSLTPSTLFTLSQTSSRRRSSSSARLASKLPESSSSKPKVSTKPHQKRKALRQNREVVERNGENTQMGKTSGLNCLEKYTEFGDTSKEHMGESGRGPLVSTTMNQGQGAELTKSSKSGDSSQDGEAQKIDETETHNNILEVAKPNQYCRVEKAAEIHEIDELYSYRRTQEIAEVKAGQKRHSRKASGQQEDNVDNTSVGIRRSNDTRTERAHAATQDIEETEVDFELDIRGPQKRDNYPPRDRLPRVAGNSPPDRFRLRTLTRLVSSAKSTFGKSTENLHSYHARQVDGDVAEIQLDSNHPWAQGPVEFMTPRSKRHNYDVYGASGDHFSQNYHVQDYNDYNSQDLSSTAAYSRIHDGDIYSRHSPSYKAEPTTAPHMSRTDSLQTFTYSSANGGSVIESSSSSGTRHSHPSTMGRVGELNPALSFVHYPKQGRQPYHHRSNSNTITGGNYNNNYYSTSSSHLHHIQNRATKRYDTDENTPPPSYKAPTFNFPTKKHAEAVPLILSINERSAGVFSNSNSNNGSDNDNRNSNTGNQHTFDINVIEGSNSRSSRCLHASGHYLL</sequence>
<reference evidence="2" key="1">
    <citation type="journal article" date="2020" name="Fungal Divers.">
        <title>Resolving the Mortierellaceae phylogeny through synthesis of multi-gene phylogenetics and phylogenomics.</title>
        <authorList>
            <person name="Vandepol N."/>
            <person name="Liber J."/>
            <person name="Desiro A."/>
            <person name="Na H."/>
            <person name="Kennedy M."/>
            <person name="Barry K."/>
            <person name="Grigoriev I.V."/>
            <person name="Miller A.N."/>
            <person name="O'Donnell K."/>
            <person name="Stajich J.E."/>
            <person name="Bonito G."/>
        </authorList>
    </citation>
    <scope>NUCLEOTIDE SEQUENCE</scope>
    <source>
        <strain evidence="2">NRRL 6426</strain>
    </source>
</reference>
<dbReference type="EMBL" id="JAAAUQ010000162">
    <property type="protein sequence ID" value="KAF9153655.1"/>
    <property type="molecule type" value="Genomic_DNA"/>
</dbReference>
<feature type="compositionally biased region" description="Basic residues" evidence="1">
    <location>
        <begin position="185"/>
        <end position="197"/>
    </location>
</feature>
<feature type="compositionally biased region" description="Low complexity" evidence="1">
    <location>
        <begin position="259"/>
        <end position="269"/>
    </location>
</feature>
<feature type="compositionally biased region" description="Low complexity" evidence="1">
    <location>
        <begin position="661"/>
        <end position="680"/>
    </location>
</feature>
<keyword evidence="3" id="KW-1185">Reference proteome</keyword>
<feature type="compositionally biased region" description="Polar residues" evidence="1">
    <location>
        <begin position="330"/>
        <end position="343"/>
    </location>
</feature>
<name>A0A9P5S5F2_9FUNG</name>
<feature type="region of interest" description="Disordered" evidence="1">
    <location>
        <begin position="507"/>
        <end position="526"/>
    </location>
</feature>
<feature type="region of interest" description="Disordered" evidence="1">
    <location>
        <begin position="230"/>
        <end position="282"/>
    </location>
</feature>
<feature type="compositionally biased region" description="Basic and acidic residues" evidence="1">
    <location>
        <begin position="347"/>
        <end position="357"/>
    </location>
</feature>
<dbReference type="AlphaFoldDB" id="A0A9P5S5F2"/>
<evidence type="ECO:0000313" key="3">
    <source>
        <dbReference type="Proteomes" id="UP000748756"/>
    </source>
</evidence>
<evidence type="ECO:0000256" key="1">
    <source>
        <dbReference type="SAM" id="MobiDB-lite"/>
    </source>
</evidence>
<feature type="region of interest" description="Disordered" evidence="1">
    <location>
        <begin position="1"/>
        <end position="28"/>
    </location>
</feature>
<feature type="compositionally biased region" description="Basic and acidic residues" evidence="1">
    <location>
        <begin position="372"/>
        <end position="390"/>
    </location>
</feature>
<dbReference type="OrthoDB" id="2445930at2759"/>
<feature type="compositionally biased region" description="Basic and acidic residues" evidence="1">
    <location>
        <begin position="270"/>
        <end position="279"/>
    </location>
</feature>
<organism evidence="2 3">
    <name type="scientific">Linnemannia schmuckeri</name>
    <dbReference type="NCBI Taxonomy" id="64567"/>
    <lineage>
        <taxon>Eukaryota</taxon>
        <taxon>Fungi</taxon>
        <taxon>Fungi incertae sedis</taxon>
        <taxon>Mucoromycota</taxon>
        <taxon>Mortierellomycotina</taxon>
        <taxon>Mortierellomycetes</taxon>
        <taxon>Mortierellales</taxon>
        <taxon>Mortierellaceae</taxon>
        <taxon>Linnemannia</taxon>
    </lineage>
</organism>
<feature type="compositionally biased region" description="Basic and acidic residues" evidence="1">
    <location>
        <begin position="198"/>
        <end position="207"/>
    </location>
</feature>
<feature type="region of interest" description="Disordered" evidence="1">
    <location>
        <begin position="577"/>
        <end position="596"/>
    </location>
</feature>
<protein>
    <submittedName>
        <fullName evidence="2">Uncharacterized protein</fullName>
    </submittedName>
</protein>
<feature type="compositionally biased region" description="Polar residues" evidence="1">
    <location>
        <begin position="208"/>
        <end position="217"/>
    </location>
</feature>
<feature type="region of interest" description="Disordered" evidence="1">
    <location>
        <begin position="319"/>
        <end position="399"/>
    </location>
</feature>
<feature type="region of interest" description="Disordered" evidence="1">
    <location>
        <begin position="660"/>
        <end position="683"/>
    </location>
</feature>
<evidence type="ECO:0000313" key="2">
    <source>
        <dbReference type="EMBL" id="KAF9153655.1"/>
    </source>
</evidence>
<dbReference type="Proteomes" id="UP000748756">
    <property type="component" value="Unassembled WGS sequence"/>
</dbReference>
<accession>A0A9P5S5F2</accession>
<feature type="compositionally biased region" description="Basic and acidic residues" evidence="1">
    <location>
        <begin position="109"/>
        <end position="126"/>
    </location>
</feature>
<feature type="region of interest" description="Disordered" evidence="1">
    <location>
        <begin position="533"/>
        <end position="563"/>
    </location>
</feature>
<gene>
    <name evidence="2" type="ORF">BG015_002971</name>
</gene>